<name>A0A167J5H9_CALVF</name>
<sequence>MKTFHVLQSAMCWTLECETCLGLRWQRHCDWQPLSDANPLDRSDSCTPIFHPYSTLERNGDPRPPPGHPGNLSQTRLHGQVKMPRERAARRMKGMTGAEEHTVVQRNADVPRARAMSSVKVAYISFRVRPLRSQLGRTIGCGAGRAIPRCVSPANLHSGSDRTT</sequence>
<protein>
    <submittedName>
        <fullName evidence="2">Uncharacterized protein</fullName>
    </submittedName>
</protein>
<accession>A0A167J5H9</accession>
<evidence type="ECO:0000256" key="1">
    <source>
        <dbReference type="SAM" id="MobiDB-lite"/>
    </source>
</evidence>
<proteinExistence type="predicted"/>
<keyword evidence="3" id="KW-1185">Reference proteome</keyword>
<feature type="region of interest" description="Disordered" evidence="1">
    <location>
        <begin position="54"/>
        <end position="81"/>
    </location>
</feature>
<reference evidence="2 3" key="1">
    <citation type="journal article" date="2016" name="Mol. Biol. Evol.">
        <title>Comparative Genomics of Early-Diverging Mushroom-Forming Fungi Provides Insights into the Origins of Lignocellulose Decay Capabilities.</title>
        <authorList>
            <person name="Nagy L.G."/>
            <person name="Riley R."/>
            <person name="Tritt A."/>
            <person name="Adam C."/>
            <person name="Daum C."/>
            <person name="Floudas D."/>
            <person name="Sun H."/>
            <person name="Yadav J.S."/>
            <person name="Pangilinan J."/>
            <person name="Larsson K.H."/>
            <person name="Matsuura K."/>
            <person name="Barry K."/>
            <person name="Labutti K."/>
            <person name="Kuo R."/>
            <person name="Ohm R.A."/>
            <person name="Bhattacharya S.S."/>
            <person name="Shirouzu T."/>
            <person name="Yoshinaga Y."/>
            <person name="Martin F.M."/>
            <person name="Grigoriev I.V."/>
            <person name="Hibbett D.S."/>
        </authorList>
    </citation>
    <scope>NUCLEOTIDE SEQUENCE [LARGE SCALE GENOMIC DNA]</scope>
    <source>
        <strain evidence="2 3">TUFC12733</strain>
    </source>
</reference>
<organism evidence="2 3">
    <name type="scientific">Calocera viscosa (strain TUFC12733)</name>
    <dbReference type="NCBI Taxonomy" id="1330018"/>
    <lineage>
        <taxon>Eukaryota</taxon>
        <taxon>Fungi</taxon>
        <taxon>Dikarya</taxon>
        <taxon>Basidiomycota</taxon>
        <taxon>Agaricomycotina</taxon>
        <taxon>Dacrymycetes</taxon>
        <taxon>Dacrymycetales</taxon>
        <taxon>Dacrymycetaceae</taxon>
        <taxon>Calocera</taxon>
    </lineage>
</organism>
<evidence type="ECO:0000313" key="2">
    <source>
        <dbReference type="EMBL" id="KZO93266.1"/>
    </source>
</evidence>
<gene>
    <name evidence="2" type="ORF">CALVIDRAFT_265188</name>
</gene>
<dbReference type="Proteomes" id="UP000076738">
    <property type="component" value="Unassembled WGS sequence"/>
</dbReference>
<dbReference type="EMBL" id="KV417303">
    <property type="protein sequence ID" value="KZO93266.1"/>
    <property type="molecule type" value="Genomic_DNA"/>
</dbReference>
<evidence type="ECO:0000313" key="3">
    <source>
        <dbReference type="Proteomes" id="UP000076738"/>
    </source>
</evidence>
<dbReference type="AlphaFoldDB" id="A0A167J5H9"/>